<evidence type="ECO:0000256" key="1">
    <source>
        <dbReference type="SAM" id="SignalP"/>
    </source>
</evidence>
<keyword evidence="3" id="KW-1185">Reference proteome</keyword>
<dbReference type="Proteomes" id="UP000199203">
    <property type="component" value="Unassembled WGS sequence"/>
</dbReference>
<protein>
    <recommendedName>
        <fullName evidence="4">Tetratricopeptide repeat protein</fullName>
    </recommendedName>
</protein>
<accession>A0A1G7VVI4</accession>
<dbReference type="EMBL" id="FNBH01000006">
    <property type="protein sequence ID" value="SDG63429.1"/>
    <property type="molecule type" value="Genomic_DNA"/>
</dbReference>
<dbReference type="RefSeq" id="WP_089875125.1">
    <property type="nucleotide sequence ID" value="NZ_FNBH01000006.1"/>
</dbReference>
<dbReference type="OrthoDB" id="1150971at2"/>
<keyword evidence="1" id="KW-0732">Signal</keyword>
<sequence length="213" mass="23646">MKKLILTISLSLIGFTAFAQTAFEKAMTEKIASVEDHKTPDEFTALANDFDRIGIKESTQWLPYYYAAFATIQKGRILMRGDDKSGLDVVAADAEKYIAKAEALSPNNAELFILKKMASGLRMMADPMSRYMSEAPIAQQALAKAQELDPNNPRITVLQAEDAYFTPEQFGGSKTKGAELFKKAIEQFGTYKSKSSLDPKWGEAEAEYFLGQK</sequence>
<dbReference type="STRING" id="454006.SAMN05421825_3712"/>
<reference evidence="3" key="1">
    <citation type="submission" date="2016-10" db="EMBL/GenBank/DDBJ databases">
        <authorList>
            <person name="Varghese N."/>
            <person name="Submissions S."/>
        </authorList>
    </citation>
    <scope>NUCLEOTIDE SEQUENCE [LARGE SCALE GENOMIC DNA]</scope>
    <source>
        <strain evidence="3">DSM 19684</strain>
    </source>
</reference>
<evidence type="ECO:0008006" key="4">
    <source>
        <dbReference type="Google" id="ProtNLM"/>
    </source>
</evidence>
<evidence type="ECO:0000313" key="2">
    <source>
        <dbReference type="EMBL" id="SDG63429.1"/>
    </source>
</evidence>
<proteinExistence type="predicted"/>
<gene>
    <name evidence="2" type="ORF">SAMN05421825_3712</name>
</gene>
<dbReference type="AlphaFoldDB" id="A0A1G7VVI4"/>
<feature type="chain" id="PRO_5011666751" description="Tetratricopeptide repeat protein" evidence="1">
    <location>
        <begin position="20"/>
        <end position="213"/>
    </location>
</feature>
<organism evidence="2 3">
    <name type="scientific">Epilithonimonas hungarica</name>
    <dbReference type="NCBI Taxonomy" id="454006"/>
    <lineage>
        <taxon>Bacteria</taxon>
        <taxon>Pseudomonadati</taxon>
        <taxon>Bacteroidota</taxon>
        <taxon>Flavobacteriia</taxon>
        <taxon>Flavobacteriales</taxon>
        <taxon>Weeksellaceae</taxon>
        <taxon>Chryseobacterium group</taxon>
        <taxon>Epilithonimonas</taxon>
    </lineage>
</organism>
<evidence type="ECO:0000313" key="3">
    <source>
        <dbReference type="Proteomes" id="UP000199203"/>
    </source>
</evidence>
<feature type="signal peptide" evidence="1">
    <location>
        <begin position="1"/>
        <end position="19"/>
    </location>
</feature>
<name>A0A1G7VVI4_9FLAO</name>